<dbReference type="Gene3D" id="1.20.900.10">
    <property type="entry name" value="Dbl homology (DH) domain"/>
    <property type="match status" value="1"/>
</dbReference>
<feature type="compositionally biased region" description="Polar residues" evidence="1">
    <location>
        <begin position="640"/>
        <end position="652"/>
    </location>
</feature>
<dbReference type="InterPro" id="IPR000219">
    <property type="entry name" value="DH_dom"/>
</dbReference>
<dbReference type="Proteomes" id="UP000307440">
    <property type="component" value="Unassembled WGS sequence"/>
</dbReference>
<sequence>MSDSVLVPALEVPPTPTTPTSPGASTKPKKANPLTDLIDTEKAYVEHLTGIIRKIAAAWSRSNLPPPELDTMFRSIEGVYKANRGLHNKLKDIGVNPSNPKALGDLLMSWIKDLKAPYEAYCTKFSSGFDTWVPVQSNPKLPAIIQAFSAVSPPPGGPDAPQVWSLDALFLLPKARLKYYRKLYSRLLKNSNPGRSDHVLLTEAIETLDHLLQTVESRASFSVSGSMQQNAPEDEVVIDMRTRSLSPPAPSLPPLRLGEPVTSEPGSGNSSVRGSVTSGERLSRETANTSISRASNATLSMPISTLERRLSTARTLDIFTMNPKVVKLQMSPPSLTFTREMRVSADVVIRFMPRAANQEVIHPQGHIFLLSDLFLVCERMSLEDQNQPVNEGADMWLCYPPLAGKVLRVSEVEGQDNALQVAIMRKETLILETDSIQSRDHLVAAFRECIEFSGSLPPPSKGAPPPLPPIPRFGGPNDGPLPEGNPPPEYQDNFNGRPPSDPGSVRSSFSSQPFMNSPGPGFDGPRSTSFNAQVMNRGPPPMGHPPQMQGPPHLQGPPPHFQGPPPHMQGPPQHQMQPPFPMHPGNGRPGLPPGPGPMGRPPPGPGFPPGGPGFPPGMMHHNIPPRPPSEPSLGMHKSPSARSLASQFSQQGPAPPLPQFRGAFGIHGNHSQPSLHAPQARTLLPSAQPASRAVSMVEPSFDEPSPPNSPVPEMPQHTGPVTSVISAQMKCKVFLQQQHAQWKSLGSAKLKLYRQDPTNIKQLVVEADNKDKTILISTIVLTDGVERVGKTGVAIELSSNGQRTGIVYMIQLRNEESAGGLFGSLLAGSDRHGVRY</sequence>
<dbReference type="STRING" id="230819.A0A5C3LCK7"/>
<feature type="compositionally biased region" description="Pro residues" evidence="1">
    <location>
        <begin position="590"/>
        <end position="615"/>
    </location>
</feature>
<dbReference type="SUPFAM" id="SSF48065">
    <property type="entry name" value="DBL homology domain (DH-domain)"/>
    <property type="match status" value="1"/>
</dbReference>
<organism evidence="3 4">
    <name type="scientific">Coprinopsis marcescibilis</name>
    <name type="common">Agaric fungus</name>
    <name type="synonym">Psathyrella marcescibilis</name>
    <dbReference type="NCBI Taxonomy" id="230819"/>
    <lineage>
        <taxon>Eukaryota</taxon>
        <taxon>Fungi</taxon>
        <taxon>Dikarya</taxon>
        <taxon>Basidiomycota</taxon>
        <taxon>Agaricomycotina</taxon>
        <taxon>Agaricomycetes</taxon>
        <taxon>Agaricomycetidae</taxon>
        <taxon>Agaricales</taxon>
        <taxon>Agaricineae</taxon>
        <taxon>Psathyrellaceae</taxon>
        <taxon>Coprinopsis</taxon>
    </lineage>
</organism>
<name>A0A5C3LCK7_COPMA</name>
<feature type="region of interest" description="Disordered" evidence="1">
    <location>
        <begin position="244"/>
        <end position="293"/>
    </location>
</feature>
<keyword evidence="4" id="KW-1185">Reference proteome</keyword>
<evidence type="ECO:0000256" key="1">
    <source>
        <dbReference type="SAM" id="MobiDB-lite"/>
    </source>
</evidence>
<dbReference type="GO" id="GO:0005085">
    <property type="term" value="F:guanyl-nucleotide exchange factor activity"/>
    <property type="evidence" value="ECO:0007669"/>
    <property type="project" value="InterPro"/>
</dbReference>
<dbReference type="InterPro" id="IPR035899">
    <property type="entry name" value="DBL_dom_sf"/>
</dbReference>
<feature type="compositionally biased region" description="Pro residues" evidence="1">
    <location>
        <begin position="456"/>
        <end position="471"/>
    </location>
</feature>
<protein>
    <recommendedName>
        <fullName evidence="2">DH domain-containing protein</fullName>
    </recommendedName>
</protein>
<feature type="compositionally biased region" description="Pro residues" evidence="1">
    <location>
        <begin position="554"/>
        <end position="569"/>
    </location>
</feature>
<gene>
    <name evidence="3" type="ORF">FA15DRAFT_662501</name>
</gene>
<feature type="domain" description="DH" evidence="2">
    <location>
        <begin position="29"/>
        <end position="218"/>
    </location>
</feature>
<feature type="compositionally biased region" description="Polar residues" evidence="1">
    <location>
        <begin position="264"/>
        <end position="293"/>
    </location>
</feature>
<dbReference type="GO" id="GO:0031267">
    <property type="term" value="F:small GTPase binding"/>
    <property type="evidence" value="ECO:0007669"/>
    <property type="project" value="TreeGrafter"/>
</dbReference>
<feature type="compositionally biased region" description="Pro residues" evidence="1">
    <location>
        <begin position="704"/>
        <end position="713"/>
    </location>
</feature>
<proteinExistence type="predicted"/>
<evidence type="ECO:0000259" key="2">
    <source>
        <dbReference type="PROSITE" id="PS50010"/>
    </source>
</evidence>
<dbReference type="OrthoDB" id="6244550at2759"/>
<feature type="region of interest" description="Disordered" evidence="1">
    <location>
        <begin position="454"/>
        <end position="656"/>
    </location>
</feature>
<dbReference type="SMART" id="SM00325">
    <property type="entry name" value="RhoGEF"/>
    <property type="match status" value="1"/>
</dbReference>
<feature type="region of interest" description="Disordered" evidence="1">
    <location>
        <begin position="1"/>
        <end position="32"/>
    </location>
</feature>
<evidence type="ECO:0000313" key="4">
    <source>
        <dbReference type="Proteomes" id="UP000307440"/>
    </source>
</evidence>
<dbReference type="Pfam" id="PF00621">
    <property type="entry name" value="RhoGEF"/>
    <property type="match status" value="1"/>
</dbReference>
<reference evidence="3 4" key="1">
    <citation type="journal article" date="2019" name="Nat. Ecol. Evol.">
        <title>Megaphylogeny resolves global patterns of mushroom evolution.</title>
        <authorList>
            <person name="Varga T."/>
            <person name="Krizsan K."/>
            <person name="Foldi C."/>
            <person name="Dima B."/>
            <person name="Sanchez-Garcia M."/>
            <person name="Sanchez-Ramirez S."/>
            <person name="Szollosi G.J."/>
            <person name="Szarkandi J.G."/>
            <person name="Papp V."/>
            <person name="Albert L."/>
            <person name="Andreopoulos W."/>
            <person name="Angelini C."/>
            <person name="Antonin V."/>
            <person name="Barry K.W."/>
            <person name="Bougher N.L."/>
            <person name="Buchanan P."/>
            <person name="Buyck B."/>
            <person name="Bense V."/>
            <person name="Catcheside P."/>
            <person name="Chovatia M."/>
            <person name="Cooper J."/>
            <person name="Damon W."/>
            <person name="Desjardin D."/>
            <person name="Finy P."/>
            <person name="Geml J."/>
            <person name="Haridas S."/>
            <person name="Hughes K."/>
            <person name="Justo A."/>
            <person name="Karasinski D."/>
            <person name="Kautmanova I."/>
            <person name="Kiss B."/>
            <person name="Kocsube S."/>
            <person name="Kotiranta H."/>
            <person name="LaButti K.M."/>
            <person name="Lechner B.E."/>
            <person name="Liimatainen K."/>
            <person name="Lipzen A."/>
            <person name="Lukacs Z."/>
            <person name="Mihaltcheva S."/>
            <person name="Morgado L.N."/>
            <person name="Niskanen T."/>
            <person name="Noordeloos M.E."/>
            <person name="Ohm R.A."/>
            <person name="Ortiz-Santana B."/>
            <person name="Ovrebo C."/>
            <person name="Racz N."/>
            <person name="Riley R."/>
            <person name="Savchenko A."/>
            <person name="Shiryaev A."/>
            <person name="Soop K."/>
            <person name="Spirin V."/>
            <person name="Szebenyi C."/>
            <person name="Tomsovsky M."/>
            <person name="Tulloss R.E."/>
            <person name="Uehling J."/>
            <person name="Grigoriev I.V."/>
            <person name="Vagvolgyi C."/>
            <person name="Papp T."/>
            <person name="Martin F.M."/>
            <person name="Miettinen O."/>
            <person name="Hibbett D.S."/>
            <person name="Nagy L.G."/>
        </authorList>
    </citation>
    <scope>NUCLEOTIDE SEQUENCE [LARGE SCALE GENOMIC DNA]</scope>
    <source>
        <strain evidence="3 4">CBS 121175</strain>
    </source>
</reference>
<dbReference type="AlphaFoldDB" id="A0A5C3LCK7"/>
<feature type="region of interest" description="Disordered" evidence="1">
    <location>
        <begin position="687"/>
        <end position="716"/>
    </location>
</feature>
<accession>A0A5C3LCK7</accession>
<dbReference type="EMBL" id="ML210146">
    <property type="protein sequence ID" value="TFK30530.1"/>
    <property type="molecule type" value="Genomic_DNA"/>
</dbReference>
<feature type="compositionally biased region" description="Polar residues" evidence="1">
    <location>
        <begin position="505"/>
        <end position="515"/>
    </location>
</feature>
<evidence type="ECO:0000313" key="3">
    <source>
        <dbReference type="EMBL" id="TFK30530.1"/>
    </source>
</evidence>
<dbReference type="PANTHER" id="PTHR45924:SF2">
    <property type="entry name" value="FI17866P1"/>
    <property type="match status" value="1"/>
</dbReference>
<dbReference type="PROSITE" id="PS50010">
    <property type="entry name" value="DH_2"/>
    <property type="match status" value="1"/>
</dbReference>
<dbReference type="PANTHER" id="PTHR45924">
    <property type="entry name" value="FI17866P1"/>
    <property type="match status" value="1"/>
</dbReference>